<dbReference type="InterPro" id="IPR015413">
    <property type="entry name" value="Methionyl/Leucyl_tRNA_Synth"/>
</dbReference>
<feature type="short sequence motif" description="'KMSKS' region" evidence="13">
    <location>
        <begin position="332"/>
        <end position="336"/>
    </location>
</feature>
<dbReference type="Gene3D" id="1.10.730.10">
    <property type="entry name" value="Isoleucyl-tRNA Synthetase, Domain 1"/>
    <property type="match status" value="1"/>
</dbReference>
<dbReference type="SUPFAM" id="SSF57770">
    <property type="entry name" value="Methionyl-tRNA synthetase (MetRS), Zn-domain"/>
    <property type="match status" value="1"/>
</dbReference>
<comment type="subcellular location">
    <subcellularLocation>
        <location evidence="2 13">Cytoplasm</location>
    </subcellularLocation>
</comment>
<keyword evidence="4 13" id="KW-0963">Cytoplasm</keyword>
<dbReference type="GO" id="GO:0006431">
    <property type="term" value="P:methionyl-tRNA aminoacylation"/>
    <property type="evidence" value="ECO:0007669"/>
    <property type="project" value="UniProtKB-UniRule"/>
</dbReference>
<dbReference type="SUPFAM" id="SSF47323">
    <property type="entry name" value="Anticodon-binding domain of a subclass of class I aminoacyl-tRNA synthetases"/>
    <property type="match status" value="1"/>
</dbReference>
<dbReference type="NCBIfam" id="NF001100">
    <property type="entry name" value="PRK00133.1"/>
    <property type="match status" value="1"/>
</dbReference>
<feature type="short sequence motif" description="'HIGH' region" evidence="13">
    <location>
        <begin position="15"/>
        <end position="25"/>
    </location>
</feature>
<evidence type="ECO:0000256" key="12">
    <source>
        <dbReference type="ARBA" id="ARBA00047364"/>
    </source>
</evidence>
<evidence type="ECO:0000256" key="10">
    <source>
        <dbReference type="ARBA" id="ARBA00022917"/>
    </source>
</evidence>
<protein>
    <recommendedName>
        <fullName evidence="13">Methionine--tRNA ligase</fullName>
        <ecNumber evidence="13">6.1.1.10</ecNumber>
    </recommendedName>
    <alternativeName>
        <fullName evidence="13">Methionyl-tRNA synthetase</fullName>
        <shortName evidence="13">MetRS</shortName>
    </alternativeName>
</protein>
<sequence length="548" mass="64373">MSSVLRKILVTCALPYSNGPIHIGHMLEHIQADIWVRYHRMRGHEVWFISADDSHGTAIMLKSEDLGISSNQLIKNVHKEHKKDFLNFKISHDNYYSTHSLENLYLLRKIFKSLDEKGFIQEKKSSQFYDDIKKLFLPDRFIKGTCPICNSENQYGDSCENCSSTYEPIDLINPVSVISGRRPSLKNTKHLYFNLPYFSNMLKQWIHSGVLQKSVVKKTEEWFKKGLKSWGISRDAPYFGFKIPKYSNKYFYVWLDAPIGYMSAFKNLCIKNKKINFNEFWDIKSNCELYHFIGKDIIYFHTLFWPAILEASSFRKPNAIFVHGHLTMNGLKLSKSRGALITASNWIKCFDSDSLRYYYASKLSNKINDIEINLQEFVHKINSDIVNKLVNLASRNASFIDKLFNGYLSNKLEDNELYQYFINKSINIASFLENREFSLMVRESMKLADIANQYINEKKPWMIQKRNINNNNLQQICTMGINLFRIIMIFLKPILPDLAKKTEFFLISKLNWNNIKKPLLSHKINKYTPLYKRISYKQIEKLIILTEK</sequence>
<dbReference type="GO" id="GO:0046872">
    <property type="term" value="F:metal ion binding"/>
    <property type="evidence" value="ECO:0007669"/>
    <property type="project" value="UniProtKB-KW"/>
</dbReference>
<dbReference type="Pfam" id="PF09334">
    <property type="entry name" value="tRNA-synt_1g"/>
    <property type="match status" value="1"/>
</dbReference>
<dbReference type="InterPro" id="IPR001412">
    <property type="entry name" value="aa-tRNA-synth_I_CS"/>
</dbReference>
<reference evidence="15 16" key="1">
    <citation type="submission" date="2018-12" db="EMBL/GenBank/DDBJ databases">
        <authorList>
            <person name="Chong R.A."/>
        </authorList>
    </citation>
    <scope>NUCLEOTIDE SEQUENCE [LARGE SCALE GENOMIC DNA]</scope>
    <source>
        <strain evidence="15 16">Aar</strain>
    </source>
</reference>
<comment type="function">
    <text evidence="1 13">Is required not only for elongation of protein synthesis but also for the initiation of all mRNA translation through initiator tRNA(fMet) aminoacylation.</text>
</comment>
<proteinExistence type="inferred from homology"/>
<dbReference type="EC" id="6.1.1.10" evidence="13"/>
<comment type="catalytic activity">
    <reaction evidence="12 13">
        <text>tRNA(Met) + L-methionine + ATP = L-methionyl-tRNA(Met) + AMP + diphosphate</text>
        <dbReference type="Rhea" id="RHEA:13481"/>
        <dbReference type="Rhea" id="RHEA-COMP:9667"/>
        <dbReference type="Rhea" id="RHEA-COMP:9698"/>
        <dbReference type="ChEBI" id="CHEBI:30616"/>
        <dbReference type="ChEBI" id="CHEBI:33019"/>
        <dbReference type="ChEBI" id="CHEBI:57844"/>
        <dbReference type="ChEBI" id="CHEBI:78442"/>
        <dbReference type="ChEBI" id="CHEBI:78530"/>
        <dbReference type="ChEBI" id="CHEBI:456215"/>
        <dbReference type="EC" id="6.1.1.10"/>
    </reaction>
</comment>
<dbReference type="FunFam" id="1.10.730.10:FF:000005">
    <property type="entry name" value="Methionine--tRNA ligase"/>
    <property type="match status" value="1"/>
</dbReference>
<dbReference type="OrthoDB" id="9810191at2"/>
<dbReference type="GO" id="GO:0005829">
    <property type="term" value="C:cytosol"/>
    <property type="evidence" value="ECO:0007669"/>
    <property type="project" value="TreeGrafter"/>
</dbReference>
<dbReference type="FunFam" id="2.20.28.20:FF:000001">
    <property type="entry name" value="Methionine--tRNA ligase"/>
    <property type="match status" value="1"/>
</dbReference>
<evidence type="ECO:0000313" key="15">
    <source>
        <dbReference type="EMBL" id="QCI15801.1"/>
    </source>
</evidence>
<dbReference type="NCBIfam" id="TIGR00398">
    <property type="entry name" value="metG"/>
    <property type="match status" value="1"/>
</dbReference>
<keyword evidence="11 13" id="KW-0030">Aminoacyl-tRNA synthetase</keyword>
<keyword evidence="9 13" id="KW-0067">ATP-binding</keyword>
<evidence type="ECO:0000256" key="2">
    <source>
        <dbReference type="ARBA" id="ARBA00004496"/>
    </source>
</evidence>
<evidence type="ECO:0000256" key="6">
    <source>
        <dbReference type="ARBA" id="ARBA00022723"/>
    </source>
</evidence>
<evidence type="ECO:0000259" key="14">
    <source>
        <dbReference type="Pfam" id="PF09334"/>
    </source>
</evidence>
<dbReference type="PRINTS" id="PR01041">
    <property type="entry name" value="TRNASYNTHMET"/>
</dbReference>
<organism evidence="15 16">
    <name type="scientific">Buchnera aphidicola</name>
    <name type="common">Artemisaphis artemisicola</name>
    <dbReference type="NCBI Taxonomy" id="1241836"/>
    <lineage>
        <taxon>Bacteria</taxon>
        <taxon>Pseudomonadati</taxon>
        <taxon>Pseudomonadota</taxon>
        <taxon>Gammaproteobacteria</taxon>
        <taxon>Enterobacterales</taxon>
        <taxon>Erwiniaceae</taxon>
        <taxon>Buchnera</taxon>
    </lineage>
</organism>
<dbReference type="GO" id="GO:0005524">
    <property type="term" value="F:ATP binding"/>
    <property type="evidence" value="ECO:0007669"/>
    <property type="project" value="UniProtKB-UniRule"/>
</dbReference>
<dbReference type="GO" id="GO:0004825">
    <property type="term" value="F:methionine-tRNA ligase activity"/>
    <property type="evidence" value="ECO:0007669"/>
    <property type="project" value="UniProtKB-UniRule"/>
</dbReference>
<dbReference type="SUPFAM" id="SSF52374">
    <property type="entry name" value="Nucleotidylyl transferase"/>
    <property type="match status" value="1"/>
</dbReference>
<keyword evidence="7 13" id="KW-0547">Nucleotide-binding</keyword>
<dbReference type="InterPro" id="IPR009080">
    <property type="entry name" value="tRNAsynth_Ia_anticodon-bd"/>
</dbReference>
<evidence type="ECO:0000256" key="1">
    <source>
        <dbReference type="ARBA" id="ARBA00003314"/>
    </source>
</evidence>
<keyword evidence="8 13" id="KW-0862">Zinc</keyword>
<feature type="binding site" evidence="13">
    <location>
        <position position="149"/>
    </location>
    <ligand>
        <name>Zn(2+)</name>
        <dbReference type="ChEBI" id="CHEBI:29105"/>
    </ligand>
</feature>
<gene>
    <name evidence="13" type="primary">metG</name>
    <name evidence="15" type="ORF">D9V59_00525</name>
</gene>
<dbReference type="Gene3D" id="2.20.28.20">
    <property type="entry name" value="Methionyl-tRNA synthetase, Zn-domain"/>
    <property type="match status" value="1"/>
</dbReference>
<name>A0A4D6XPB5_9GAMM</name>
<dbReference type="PROSITE" id="PS00178">
    <property type="entry name" value="AA_TRNA_LIGASE_I"/>
    <property type="match status" value="1"/>
</dbReference>
<evidence type="ECO:0000256" key="13">
    <source>
        <dbReference type="HAMAP-Rule" id="MF_00098"/>
    </source>
</evidence>
<dbReference type="InterPro" id="IPR014729">
    <property type="entry name" value="Rossmann-like_a/b/a_fold"/>
</dbReference>
<feature type="binding site" evidence="13">
    <location>
        <position position="159"/>
    </location>
    <ligand>
        <name>Zn(2+)</name>
        <dbReference type="ChEBI" id="CHEBI:29105"/>
    </ligand>
</feature>
<dbReference type="HAMAP" id="MF_00098">
    <property type="entry name" value="Met_tRNA_synth_type1"/>
    <property type="match status" value="1"/>
</dbReference>
<accession>A0A4D6XPB5</accession>
<feature type="binding site" evidence="13">
    <location>
        <position position="162"/>
    </location>
    <ligand>
        <name>Zn(2+)</name>
        <dbReference type="ChEBI" id="CHEBI:29105"/>
    </ligand>
</feature>
<evidence type="ECO:0000256" key="3">
    <source>
        <dbReference type="ARBA" id="ARBA00008258"/>
    </source>
</evidence>
<dbReference type="InterPro" id="IPR014758">
    <property type="entry name" value="Met-tRNA_synth"/>
</dbReference>
<dbReference type="AlphaFoldDB" id="A0A4D6XPB5"/>
<dbReference type="InterPro" id="IPR029038">
    <property type="entry name" value="MetRS_Zn"/>
</dbReference>
<evidence type="ECO:0000256" key="9">
    <source>
        <dbReference type="ARBA" id="ARBA00022840"/>
    </source>
</evidence>
<keyword evidence="5 13" id="KW-0436">Ligase</keyword>
<feature type="domain" description="Methionyl/Leucyl tRNA synthetase" evidence="14">
    <location>
        <begin position="8"/>
        <end position="396"/>
    </location>
</feature>
<dbReference type="PANTHER" id="PTHR45765">
    <property type="entry name" value="METHIONINE--TRNA LIGASE"/>
    <property type="match status" value="1"/>
</dbReference>
<dbReference type="RefSeq" id="WP_158364058.1">
    <property type="nucleotide sequence ID" value="NZ_CP034900.1"/>
</dbReference>
<dbReference type="InterPro" id="IPR033911">
    <property type="entry name" value="MetRS_core"/>
</dbReference>
<evidence type="ECO:0000256" key="11">
    <source>
        <dbReference type="ARBA" id="ARBA00023146"/>
    </source>
</evidence>
<comment type="similarity">
    <text evidence="3 13">Belongs to the class-I aminoacyl-tRNA synthetase family. MetG type 1 subfamily.</text>
</comment>
<dbReference type="EMBL" id="CP034900">
    <property type="protein sequence ID" value="QCI15801.1"/>
    <property type="molecule type" value="Genomic_DNA"/>
</dbReference>
<feature type="binding site" evidence="13">
    <location>
        <position position="335"/>
    </location>
    <ligand>
        <name>ATP</name>
        <dbReference type="ChEBI" id="CHEBI:30616"/>
    </ligand>
</feature>
<comment type="cofactor">
    <cofactor evidence="13">
        <name>Zn(2+)</name>
        <dbReference type="ChEBI" id="CHEBI:29105"/>
    </cofactor>
    <text evidence="13">Binds 1 zinc ion per subunit.</text>
</comment>
<dbReference type="Gene3D" id="3.40.50.620">
    <property type="entry name" value="HUPs"/>
    <property type="match status" value="1"/>
</dbReference>
<reference evidence="15 16" key="2">
    <citation type="submission" date="2019-05" db="EMBL/GenBank/DDBJ databases">
        <title>Genome evolution of the obligate endosymbiont Buchnera aphidicola.</title>
        <authorList>
            <person name="Moran N.A."/>
        </authorList>
    </citation>
    <scope>NUCLEOTIDE SEQUENCE [LARGE SCALE GENOMIC DNA]</scope>
    <source>
        <strain evidence="15 16">Aar</strain>
    </source>
</reference>
<keyword evidence="6 13" id="KW-0479">Metal-binding</keyword>
<dbReference type="PANTHER" id="PTHR45765:SF1">
    <property type="entry name" value="METHIONINE--TRNA LIGASE, CYTOPLASMIC"/>
    <property type="match status" value="1"/>
</dbReference>
<evidence type="ECO:0000256" key="5">
    <source>
        <dbReference type="ARBA" id="ARBA00022598"/>
    </source>
</evidence>
<comment type="subunit">
    <text evidence="13">Monomer.</text>
</comment>
<keyword evidence="10 13" id="KW-0648">Protein biosynthesis</keyword>
<feature type="binding site" evidence="13">
    <location>
        <position position="146"/>
    </location>
    <ligand>
        <name>Zn(2+)</name>
        <dbReference type="ChEBI" id="CHEBI:29105"/>
    </ligand>
</feature>
<evidence type="ECO:0000313" key="16">
    <source>
        <dbReference type="Proteomes" id="UP000298654"/>
    </source>
</evidence>
<evidence type="ECO:0000256" key="4">
    <source>
        <dbReference type="ARBA" id="ARBA00022490"/>
    </source>
</evidence>
<dbReference type="Proteomes" id="UP000298654">
    <property type="component" value="Chromosome"/>
</dbReference>
<dbReference type="InterPro" id="IPR023458">
    <property type="entry name" value="Met-tRNA_ligase_1"/>
</dbReference>
<evidence type="ECO:0000256" key="7">
    <source>
        <dbReference type="ARBA" id="ARBA00022741"/>
    </source>
</evidence>
<evidence type="ECO:0000256" key="8">
    <source>
        <dbReference type="ARBA" id="ARBA00022833"/>
    </source>
</evidence>